<evidence type="ECO:0000256" key="18">
    <source>
        <dbReference type="ARBA" id="ARBA00083956"/>
    </source>
</evidence>
<evidence type="ECO:0000256" key="3">
    <source>
        <dbReference type="ARBA" id="ARBA00004186"/>
    </source>
</evidence>
<dbReference type="FunCoup" id="D3AVS6">
    <property type="interactions" value="79"/>
</dbReference>
<evidence type="ECO:0000256" key="6">
    <source>
        <dbReference type="ARBA" id="ARBA00022490"/>
    </source>
</evidence>
<evidence type="ECO:0000256" key="11">
    <source>
        <dbReference type="ARBA" id="ARBA00023212"/>
    </source>
</evidence>
<evidence type="ECO:0000313" key="21">
    <source>
        <dbReference type="Proteomes" id="UP000001396"/>
    </source>
</evidence>
<keyword evidence="6" id="KW-0963">Cytoplasm</keyword>
<evidence type="ECO:0000256" key="8">
    <source>
        <dbReference type="ARBA" id="ARBA00022990"/>
    </source>
</evidence>
<feature type="domain" description="Thioesterase" evidence="19">
    <location>
        <begin position="63"/>
        <end position="138"/>
    </location>
</feature>
<comment type="subunit">
    <text evidence="15">Homotetramer. Interacts with PCTP.</text>
</comment>
<evidence type="ECO:0000256" key="7">
    <source>
        <dbReference type="ARBA" id="ARBA00022801"/>
    </source>
</evidence>
<dbReference type="InterPro" id="IPR006683">
    <property type="entry name" value="Thioestr_dom"/>
</dbReference>
<keyword evidence="11" id="KW-0206">Cytoskeleton</keyword>
<dbReference type="InterPro" id="IPR029069">
    <property type="entry name" value="HotDog_dom_sf"/>
</dbReference>
<proteinExistence type="inferred from homology"/>
<dbReference type="GO" id="GO:0006629">
    <property type="term" value="P:lipid metabolic process"/>
    <property type="evidence" value="ECO:0007669"/>
    <property type="project" value="UniProtKB-KW"/>
</dbReference>
<protein>
    <recommendedName>
        <fullName evidence="16">Acyl-coenzyme A thioesterase 13</fullName>
    </recommendedName>
    <alternativeName>
        <fullName evidence="17">Hotdog-fold thioesterase superfamily member 2</fullName>
    </alternativeName>
    <alternativeName>
        <fullName evidence="18">Thioesterase superfamily member 2</fullName>
    </alternativeName>
</protein>
<name>D3AVS6_HETP5</name>
<comment type="caution">
    <text evidence="20">The sequence shown here is derived from an EMBL/GenBank/DDBJ whole genome shotgun (WGS) entry which is preliminary data.</text>
</comment>
<evidence type="ECO:0000256" key="9">
    <source>
        <dbReference type="ARBA" id="ARBA00023098"/>
    </source>
</evidence>
<reference evidence="20 21" key="1">
    <citation type="journal article" date="2011" name="Genome Res.">
        <title>Phylogeny-wide analysis of social amoeba genomes highlights ancient origins for complex intercellular communication.</title>
        <authorList>
            <person name="Heidel A.J."/>
            <person name="Lawal H.M."/>
            <person name="Felder M."/>
            <person name="Schilde C."/>
            <person name="Helps N.R."/>
            <person name="Tunggal B."/>
            <person name="Rivero F."/>
            <person name="John U."/>
            <person name="Schleicher M."/>
            <person name="Eichinger L."/>
            <person name="Platzer M."/>
            <person name="Noegel A.A."/>
            <person name="Schaap P."/>
            <person name="Gloeckner G."/>
        </authorList>
    </citation>
    <scope>NUCLEOTIDE SEQUENCE [LARGE SCALE GENOMIC DNA]</scope>
    <source>
        <strain evidence="21">ATCC 26659 / Pp 5 / PN500</strain>
    </source>
</reference>
<evidence type="ECO:0000256" key="2">
    <source>
        <dbReference type="ARBA" id="ARBA00004173"/>
    </source>
</evidence>
<evidence type="ECO:0000256" key="12">
    <source>
        <dbReference type="ARBA" id="ARBA00023242"/>
    </source>
</evidence>
<dbReference type="SUPFAM" id="SSF54637">
    <property type="entry name" value="Thioesterase/thiol ester dehydrase-isomerase"/>
    <property type="match status" value="1"/>
</dbReference>
<accession>D3AVS6</accession>
<keyword evidence="21" id="KW-1185">Reference proteome</keyword>
<dbReference type="PANTHER" id="PTHR21660">
    <property type="entry name" value="THIOESTERASE SUPERFAMILY MEMBER-RELATED"/>
    <property type="match status" value="1"/>
</dbReference>
<dbReference type="GO" id="GO:0005819">
    <property type="term" value="C:spindle"/>
    <property type="evidence" value="ECO:0007669"/>
    <property type="project" value="UniProtKB-SubCell"/>
</dbReference>
<dbReference type="InterPro" id="IPR003736">
    <property type="entry name" value="PAAI_dom"/>
</dbReference>
<evidence type="ECO:0000256" key="17">
    <source>
        <dbReference type="ARBA" id="ARBA00081533"/>
    </source>
</evidence>
<organism evidence="20 21">
    <name type="scientific">Heterostelium pallidum (strain ATCC 26659 / Pp 5 / PN500)</name>
    <name type="common">Cellular slime mold</name>
    <name type="synonym">Polysphondylium pallidum</name>
    <dbReference type="NCBI Taxonomy" id="670386"/>
    <lineage>
        <taxon>Eukaryota</taxon>
        <taxon>Amoebozoa</taxon>
        <taxon>Evosea</taxon>
        <taxon>Eumycetozoa</taxon>
        <taxon>Dictyostelia</taxon>
        <taxon>Acytosteliales</taxon>
        <taxon>Acytosteliaceae</taxon>
        <taxon>Heterostelium</taxon>
    </lineage>
</organism>
<evidence type="ECO:0000259" key="19">
    <source>
        <dbReference type="Pfam" id="PF03061"/>
    </source>
</evidence>
<sequence length="151" mass="16689">MSKPQNIKEKEEALFKLLDQWKGLTGFDSVMFKYLKMESIDHEKNSIIMSMTVPQELCNVLSTLHGGAMATLVDIVSSIAIISTDPSNMPPSVSVDLSISYAATAPLGETITIESLVYKIGKNLAFSDTTIYNSKKKKITQKHKDKIFANT</sequence>
<dbReference type="OMA" id="MAFTDCE"/>
<evidence type="ECO:0000256" key="1">
    <source>
        <dbReference type="ARBA" id="ARBA00004123"/>
    </source>
</evidence>
<evidence type="ECO:0000256" key="16">
    <source>
        <dbReference type="ARBA" id="ARBA00067273"/>
    </source>
</evidence>
<comment type="catalytic activity">
    <reaction evidence="13">
        <text>a fatty acyl-CoA + H2O = a fatty acid + CoA + H(+)</text>
        <dbReference type="Rhea" id="RHEA:16781"/>
        <dbReference type="ChEBI" id="CHEBI:15377"/>
        <dbReference type="ChEBI" id="CHEBI:15378"/>
        <dbReference type="ChEBI" id="CHEBI:28868"/>
        <dbReference type="ChEBI" id="CHEBI:57287"/>
        <dbReference type="ChEBI" id="CHEBI:77636"/>
    </reaction>
    <physiologicalReaction direction="left-to-right" evidence="13">
        <dbReference type="Rhea" id="RHEA:16782"/>
    </physiologicalReaction>
</comment>
<dbReference type="NCBIfam" id="TIGR00369">
    <property type="entry name" value="unchar_dom_1"/>
    <property type="match status" value="1"/>
</dbReference>
<dbReference type="GO" id="GO:0005829">
    <property type="term" value="C:cytosol"/>
    <property type="evidence" value="ECO:0007669"/>
    <property type="project" value="UniProtKB-SubCell"/>
</dbReference>
<dbReference type="InParanoid" id="D3AVS6"/>
<dbReference type="GO" id="GO:0005739">
    <property type="term" value="C:mitochondrion"/>
    <property type="evidence" value="ECO:0007669"/>
    <property type="project" value="UniProtKB-SubCell"/>
</dbReference>
<keyword evidence="8" id="KW-0007">Acetylation</keyword>
<evidence type="ECO:0000256" key="5">
    <source>
        <dbReference type="ARBA" id="ARBA00008324"/>
    </source>
</evidence>
<dbReference type="CDD" id="cd03443">
    <property type="entry name" value="PaaI_thioesterase"/>
    <property type="match status" value="1"/>
</dbReference>
<dbReference type="Pfam" id="PF03061">
    <property type="entry name" value="4HBT"/>
    <property type="match status" value="1"/>
</dbReference>
<evidence type="ECO:0000256" key="4">
    <source>
        <dbReference type="ARBA" id="ARBA00004514"/>
    </source>
</evidence>
<evidence type="ECO:0000256" key="15">
    <source>
        <dbReference type="ARBA" id="ARBA00064709"/>
    </source>
</evidence>
<evidence type="ECO:0000256" key="13">
    <source>
        <dbReference type="ARBA" id="ARBA00052976"/>
    </source>
</evidence>
<dbReference type="GO" id="GO:0047617">
    <property type="term" value="F:fatty acyl-CoA hydrolase activity"/>
    <property type="evidence" value="ECO:0007669"/>
    <property type="project" value="InterPro"/>
</dbReference>
<keyword evidence="9" id="KW-0443">Lipid metabolism</keyword>
<comment type="function">
    <text evidence="14">Catalyzes the hydrolysis of acyl-CoAs into free fatty acids and coenzyme A (CoASH), regulating their respective intracellular levels. Has acyl-CoA thioesterase activity towards medium (C12) and long-chain (C18) fatty acyl-CoA substrates. Can also hydrolyze 3-hydroxyphenylacetyl-CoA and 3,4-dihydroxyphenylacetyl-CoA (in vitro). May play a role in controlling adaptive thermogenesis.</text>
</comment>
<dbReference type="STRING" id="670386.D3AVS6"/>
<dbReference type="Gene3D" id="3.10.129.10">
    <property type="entry name" value="Hotdog Thioesterase"/>
    <property type="match status" value="1"/>
</dbReference>
<gene>
    <name evidence="20" type="ORF">PPL_00191</name>
</gene>
<dbReference type="Proteomes" id="UP000001396">
    <property type="component" value="Unassembled WGS sequence"/>
</dbReference>
<evidence type="ECO:0000256" key="10">
    <source>
        <dbReference type="ARBA" id="ARBA00023128"/>
    </source>
</evidence>
<keyword evidence="7" id="KW-0378">Hydrolase</keyword>
<dbReference type="GeneID" id="31355725"/>
<dbReference type="RefSeq" id="XP_020438504.1">
    <property type="nucleotide sequence ID" value="XM_020571230.1"/>
</dbReference>
<keyword evidence="10" id="KW-0496">Mitochondrion</keyword>
<comment type="subcellular location">
    <subcellularLocation>
        <location evidence="3">Cytoplasm</location>
        <location evidence="3">Cytoskeleton</location>
        <location evidence="3">Spindle</location>
    </subcellularLocation>
    <subcellularLocation>
        <location evidence="4">Cytoplasm</location>
        <location evidence="4">Cytosol</location>
    </subcellularLocation>
    <subcellularLocation>
        <location evidence="2">Mitochondrion</location>
    </subcellularLocation>
    <subcellularLocation>
        <location evidence="1">Nucleus</location>
    </subcellularLocation>
</comment>
<comment type="similarity">
    <text evidence="5">Belongs to the thioesterase PaaI family.</text>
</comment>
<dbReference type="EMBL" id="ADBJ01000002">
    <property type="protein sequence ID" value="EFA86399.1"/>
    <property type="molecule type" value="Genomic_DNA"/>
</dbReference>
<evidence type="ECO:0000256" key="14">
    <source>
        <dbReference type="ARBA" id="ARBA00058205"/>
    </source>
</evidence>
<dbReference type="FunFam" id="3.10.129.10:FF:000021">
    <property type="entry name" value="Acyl-coenzyme A thioesterase 13"/>
    <property type="match status" value="1"/>
</dbReference>
<dbReference type="GO" id="GO:0005634">
    <property type="term" value="C:nucleus"/>
    <property type="evidence" value="ECO:0007669"/>
    <property type="project" value="UniProtKB-SubCell"/>
</dbReference>
<evidence type="ECO:0000313" key="20">
    <source>
        <dbReference type="EMBL" id="EFA86399.1"/>
    </source>
</evidence>
<dbReference type="AlphaFoldDB" id="D3AVS6"/>
<dbReference type="InterPro" id="IPR039298">
    <property type="entry name" value="ACOT13"/>
</dbReference>
<dbReference type="PANTHER" id="PTHR21660:SF1">
    <property type="entry name" value="ACYL-COENZYME A THIOESTERASE 13"/>
    <property type="match status" value="1"/>
</dbReference>
<keyword evidence="12" id="KW-0539">Nucleus</keyword>